<dbReference type="Proteomes" id="UP000077202">
    <property type="component" value="Unassembled WGS sequence"/>
</dbReference>
<reference evidence="2" key="1">
    <citation type="submission" date="2016-03" db="EMBL/GenBank/DDBJ databases">
        <title>Mechanisms controlling the formation of the plant cell surface in tip-growing cells are functionally conserved among land plants.</title>
        <authorList>
            <person name="Honkanen S."/>
            <person name="Jones V.A."/>
            <person name="Morieri G."/>
            <person name="Champion C."/>
            <person name="Hetherington A.J."/>
            <person name="Kelly S."/>
            <person name="Saint-Marcoux D."/>
            <person name="Proust H."/>
            <person name="Prescott H."/>
            <person name="Dolan L."/>
        </authorList>
    </citation>
    <scope>NUCLEOTIDE SEQUENCE [LARGE SCALE GENOMIC DNA]</scope>
    <source>
        <tissue evidence="2">Whole gametophyte</tissue>
    </source>
</reference>
<name>A0A176WTI7_MARPO</name>
<feature type="region of interest" description="Disordered" evidence="1">
    <location>
        <begin position="96"/>
        <end position="130"/>
    </location>
</feature>
<dbReference type="AlphaFoldDB" id="A0A176WTI7"/>
<feature type="compositionally biased region" description="Basic and acidic residues" evidence="1">
    <location>
        <begin position="275"/>
        <end position="285"/>
    </location>
</feature>
<dbReference type="EMBL" id="LVLJ01000111">
    <property type="protein sequence ID" value="OAE35616.1"/>
    <property type="molecule type" value="Genomic_DNA"/>
</dbReference>
<sequence>MSAGAELPLWEHRPRPSPPLSQVPSASRRITVATFGGSHHINTYRVRDVLQSHDAEYFTAQLREMEPFGAYAMEEVKVHLDVSSRNNGFAQRRVVEKASSSKLSSKSMKRRIDVTSFQPSKDETKSNSKHVKSCYKLEMNKRGTSLSFRWALKSRNKVQDTLGIKQARPKLLSRSVKNDPRRSRGGPKLKSITDPSEVSVDTPNAEVNEEDEWQKSHATNEAFDSERKSRQNSSQFRGLYCSEKKDAILSRASSDSKYEEGRDLSNMTPVKRRKQETAKVTKEKFATNNDAKKRRRSGSGQPLKETTITQARSLPVTVVVCNNERDETPLLPEPVRDLQETQSQSKTKIEHQSTSLPEIEYFLPAAMETMKAEGLPSPNNGPNEMSKKGFGVTREDLLKAVGEQGLRMRAVDLEARFRHQLDTKEAQEALLHLLKENFKPEKMNGEWFVLYNGE</sequence>
<comment type="caution">
    <text evidence="2">The sequence shown here is derived from an EMBL/GenBank/DDBJ whole genome shotgun (WGS) entry which is preliminary data.</text>
</comment>
<organism evidence="2 3">
    <name type="scientific">Marchantia polymorpha subsp. ruderalis</name>
    <dbReference type="NCBI Taxonomy" id="1480154"/>
    <lineage>
        <taxon>Eukaryota</taxon>
        <taxon>Viridiplantae</taxon>
        <taxon>Streptophyta</taxon>
        <taxon>Embryophyta</taxon>
        <taxon>Marchantiophyta</taxon>
        <taxon>Marchantiopsida</taxon>
        <taxon>Marchantiidae</taxon>
        <taxon>Marchantiales</taxon>
        <taxon>Marchantiaceae</taxon>
        <taxon>Marchantia</taxon>
    </lineage>
</organism>
<evidence type="ECO:0000256" key="1">
    <source>
        <dbReference type="SAM" id="MobiDB-lite"/>
    </source>
</evidence>
<protein>
    <submittedName>
        <fullName evidence="2">Uncharacterized protein</fullName>
    </submittedName>
</protein>
<feature type="compositionally biased region" description="Basic and acidic residues" evidence="1">
    <location>
        <begin position="250"/>
        <end position="263"/>
    </location>
</feature>
<evidence type="ECO:0000313" key="2">
    <source>
        <dbReference type="EMBL" id="OAE35616.1"/>
    </source>
</evidence>
<accession>A0A176WTI7</accession>
<feature type="compositionally biased region" description="Polar residues" evidence="1">
    <location>
        <begin position="193"/>
        <end position="202"/>
    </location>
</feature>
<feature type="region of interest" description="Disordered" evidence="1">
    <location>
        <begin position="161"/>
        <end position="235"/>
    </location>
</feature>
<gene>
    <name evidence="2" type="ORF">AXG93_1356s1180</name>
</gene>
<feature type="compositionally biased region" description="Polar residues" evidence="1">
    <location>
        <begin position="298"/>
        <end position="307"/>
    </location>
</feature>
<feature type="compositionally biased region" description="Low complexity" evidence="1">
    <location>
        <begin position="97"/>
        <end position="106"/>
    </location>
</feature>
<keyword evidence="3" id="KW-1185">Reference proteome</keyword>
<evidence type="ECO:0000313" key="3">
    <source>
        <dbReference type="Proteomes" id="UP000077202"/>
    </source>
</evidence>
<proteinExistence type="predicted"/>
<feature type="region of interest" description="Disordered" evidence="1">
    <location>
        <begin position="250"/>
        <end position="307"/>
    </location>
</feature>
<feature type="region of interest" description="Disordered" evidence="1">
    <location>
        <begin position="1"/>
        <end position="25"/>
    </location>
</feature>